<keyword evidence="2" id="KW-1133">Transmembrane helix</keyword>
<accession>A0A4R2PVM5</accession>
<evidence type="ECO:0000313" key="3">
    <source>
        <dbReference type="EMBL" id="TCP38201.1"/>
    </source>
</evidence>
<dbReference type="CDD" id="cd01324">
    <property type="entry name" value="cbb3_Oxidase_CcoQ"/>
    <property type="match status" value="1"/>
</dbReference>
<reference evidence="3 4" key="1">
    <citation type="submission" date="2019-03" db="EMBL/GenBank/DDBJ databases">
        <title>Genomic Encyclopedia of Type Strains, Phase IV (KMG-IV): sequencing the most valuable type-strain genomes for metagenomic binning, comparative biology and taxonomic classification.</title>
        <authorList>
            <person name="Goeker M."/>
        </authorList>
    </citation>
    <scope>NUCLEOTIDE SEQUENCE [LARGE SCALE GENOMIC DNA]</scope>
    <source>
        <strain evidence="3 4">DSM 2132</strain>
    </source>
</reference>
<organism evidence="3 4">
    <name type="scientific">Rhodothalassium salexigens DSM 2132</name>
    <dbReference type="NCBI Taxonomy" id="1188247"/>
    <lineage>
        <taxon>Bacteria</taxon>
        <taxon>Pseudomonadati</taxon>
        <taxon>Pseudomonadota</taxon>
        <taxon>Alphaproteobacteria</taxon>
        <taxon>Rhodothalassiales</taxon>
        <taxon>Rhodothalassiaceae</taxon>
        <taxon>Rhodothalassium</taxon>
    </lineage>
</organism>
<feature type="compositionally biased region" description="Basic and acidic residues" evidence="1">
    <location>
        <begin position="46"/>
        <end position="61"/>
    </location>
</feature>
<dbReference type="InParanoid" id="A0A4R2PVM5"/>
<keyword evidence="4" id="KW-1185">Reference proteome</keyword>
<dbReference type="Pfam" id="PF05545">
    <property type="entry name" value="FixQ"/>
    <property type="match status" value="1"/>
</dbReference>
<evidence type="ECO:0000256" key="2">
    <source>
        <dbReference type="SAM" id="Phobius"/>
    </source>
</evidence>
<dbReference type="OrthoDB" id="7173870at2"/>
<keyword evidence="2" id="KW-0812">Transmembrane</keyword>
<name>A0A4R2PVM5_RHOSA</name>
<dbReference type="RefSeq" id="WP_132706482.1">
    <property type="nucleotide sequence ID" value="NZ_JACIGF010000001.1"/>
</dbReference>
<feature type="region of interest" description="Disordered" evidence="1">
    <location>
        <begin position="41"/>
        <end position="72"/>
    </location>
</feature>
<dbReference type="EMBL" id="SLXO01000001">
    <property type="protein sequence ID" value="TCP38201.1"/>
    <property type="molecule type" value="Genomic_DNA"/>
</dbReference>
<feature type="transmembrane region" description="Helical" evidence="2">
    <location>
        <begin position="12"/>
        <end position="32"/>
    </location>
</feature>
<dbReference type="InterPro" id="IPR008621">
    <property type="entry name" value="Cbb3-typ_cyt_oxidase_comp"/>
</dbReference>
<protein>
    <submittedName>
        <fullName evidence="3">Cytochrome c oxidase cbb3-type subunit 4</fullName>
    </submittedName>
</protein>
<comment type="caution">
    <text evidence="3">The sequence shown here is derived from an EMBL/GenBank/DDBJ whole genome shotgun (WGS) entry which is preliminary data.</text>
</comment>
<sequence length="72" mass="7938">MVSYEAFSRFAGTWGLVLLVVMFVIALAYALWPSNQDKFNRAARNPLDDERGPDAYEDADRQPGNGDAGSGR</sequence>
<dbReference type="Proteomes" id="UP000295399">
    <property type="component" value="Unassembled WGS sequence"/>
</dbReference>
<dbReference type="AlphaFoldDB" id="A0A4R2PVM5"/>
<keyword evidence="2" id="KW-0472">Membrane</keyword>
<evidence type="ECO:0000256" key="1">
    <source>
        <dbReference type="SAM" id="MobiDB-lite"/>
    </source>
</evidence>
<proteinExistence type="predicted"/>
<evidence type="ECO:0000313" key="4">
    <source>
        <dbReference type="Proteomes" id="UP000295399"/>
    </source>
</evidence>
<gene>
    <name evidence="3" type="ORF">EV659_10199</name>
</gene>